<dbReference type="CDD" id="cd00093">
    <property type="entry name" value="HTH_XRE"/>
    <property type="match status" value="1"/>
</dbReference>
<dbReference type="EMBL" id="LJAM02000149">
    <property type="protein sequence ID" value="RAP71399.1"/>
    <property type="molecule type" value="Genomic_DNA"/>
</dbReference>
<keyword evidence="4" id="KW-1185">Reference proteome</keyword>
<dbReference type="InterPro" id="IPR001387">
    <property type="entry name" value="Cro/C1-type_HTH"/>
</dbReference>
<evidence type="ECO:0000313" key="3">
    <source>
        <dbReference type="EMBL" id="RAP71399.1"/>
    </source>
</evidence>
<name>A0A328TLI1_9GAMM</name>
<dbReference type="SUPFAM" id="SSF47413">
    <property type="entry name" value="lambda repressor-like DNA-binding domains"/>
    <property type="match status" value="1"/>
</dbReference>
<dbReference type="SMART" id="SM00530">
    <property type="entry name" value="HTH_XRE"/>
    <property type="match status" value="1"/>
</dbReference>
<dbReference type="PANTHER" id="PTHR46797">
    <property type="entry name" value="HTH-TYPE TRANSCRIPTIONAL REGULATOR"/>
    <property type="match status" value="1"/>
</dbReference>
<organism evidence="3 4">
    <name type="scientific">Candidatus Erwinia dacicola</name>
    <dbReference type="NCBI Taxonomy" id="252393"/>
    <lineage>
        <taxon>Bacteria</taxon>
        <taxon>Pseudomonadati</taxon>
        <taxon>Pseudomonadota</taxon>
        <taxon>Gammaproteobacteria</taxon>
        <taxon>Enterobacterales</taxon>
        <taxon>Erwiniaceae</taxon>
        <taxon>Erwinia</taxon>
    </lineage>
</organism>
<proteinExistence type="predicted"/>
<gene>
    <name evidence="3" type="ORF">ACZ87_01790</name>
</gene>
<keyword evidence="1" id="KW-0238">DNA-binding</keyword>
<dbReference type="Pfam" id="PF01381">
    <property type="entry name" value="HTH_3"/>
    <property type="match status" value="1"/>
</dbReference>
<dbReference type="Proteomes" id="UP000244334">
    <property type="component" value="Unassembled WGS sequence"/>
</dbReference>
<protein>
    <submittedName>
        <fullName evidence="3">Helix-turn-helix domain protein</fullName>
    </submittedName>
</protein>
<dbReference type="InterPro" id="IPR010982">
    <property type="entry name" value="Lambda_DNA-bd_dom_sf"/>
</dbReference>
<evidence type="ECO:0000256" key="1">
    <source>
        <dbReference type="ARBA" id="ARBA00023125"/>
    </source>
</evidence>
<reference evidence="3" key="1">
    <citation type="submission" date="2018-04" db="EMBL/GenBank/DDBJ databases">
        <title>Genomes of the Obligate Erwinia dacicola and Facultative Enterobacter sp. OLF Endosymbionts of the Olive Fruit fly, Bactrocera oleae.</title>
        <authorList>
            <person name="Estes A.M."/>
            <person name="Hearn D.J."/>
            <person name="Agarwal S."/>
            <person name="Pierson E.A."/>
            <person name="Dunning-Hotopp J.C."/>
        </authorList>
    </citation>
    <scope>NUCLEOTIDE SEQUENCE [LARGE SCALE GENOMIC DNA]</scope>
    <source>
        <strain evidence="3">Oroville</strain>
    </source>
</reference>
<dbReference type="PROSITE" id="PS50943">
    <property type="entry name" value="HTH_CROC1"/>
    <property type="match status" value="1"/>
</dbReference>
<dbReference type="GO" id="GO:0005829">
    <property type="term" value="C:cytosol"/>
    <property type="evidence" value="ECO:0007669"/>
    <property type="project" value="TreeGrafter"/>
</dbReference>
<dbReference type="GO" id="GO:0003677">
    <property type="term" value="F:DNA binding"/>
    <property type="evidence" value="ECO:0007669"/>
    <property type="project" value="UniProtKB-KW"/>
</dbReference>
<accession>A0A328TLI1</accession>
<feature type="domain" description="HTH cro/C1-type" evidence="2">
    <location>
        <begin position="6"/>
        <end position="61"/>
    </location>
</feature>
<evidence type="ECO:0000313" key="4">
    <source>
        <dbReference type="Proteomes" id="UP000244334"/>
    </source>
</evidence>
<dbReference type="Gene3D" id="1.10.260.40">
    <property type="entry name" value="lambda repressor-like DNA-binding domains"/>
    <property type="match status" value="1"/>
</dbReference>
<comment type="caution">
    <text evidence="3">The sequence shown here is derived from an EMBL/GenBank/DDBJ whole genome shotgun (WGS) entry which is preliminary data.</text>
</comment>
<evidence type="ECO:0000259" key="2">
    <source>
        <dbReference type="PROSITE" id="PS50943"/>
    </source>
</evidence>
<dbReference type="PANTHER" id="PTHR46797:SF1">
    <property type="entry name" value="METHYLPHOSPHONATE SYNTHASE"/>
    <property type="match status" value="1"/>
</dbReference>
<dbReference type="AlphaFoldDB" id="A0A328TLI1"/>
<sequence>MLSDKIRELRSIRGLSLEQLANMVGSTKSYIWELEKKPEIKPSAELVSKLAQALNVTMDSLMDESKENDRDVVFFREYKNLSEETKVQLMSILQAIK</sequence>
<dbReference type="InterPro" id="IPR050807">
    <property type="entry name" value="TransReg_Diox_bact_type"/>
</dbReference>
<dbReference type="GO" id="GO:0003700">
    <property type="term" value="F:DNA-binding transcription factor activity"/>
    <property type="evidence" value="ECO:0007669"/>
    <property type="project" value="TreeGrafter"/>
</dbReference>